<evidence type="ECO:0000256" key="6">
    <source>
        <dbReference type="ARBA" id="ARBA00023136"/>
    </source>
</evidence>
<comment type="similarity">
    <text evidence="2">Belongs to the UPF0718 family.</text>
</comment>
<feature type="transmembrane region" description="Helical" evidence="7">
    <location>
        <begin position="87"/>
        <end position="111"/>
    </location>
</feature>
<feature type="transmembrane region" description="Helical" evidence="7">
    <location>
        <begin position="299"/>
        <end position="321"/>
    </location>
</feature>
<dbReference type="InterPro" id="IPR005524">
    <property type="entry name" value="DUF318"/>
</dbReference>
<comment type="caution">
    <text evidence="8">The sequence shown here is derived from an EMBL/GenBank/DDBJ whole genome shotgun (WGS) entry which is preliminary data.</text>
</comment>
<reference evidence="8" key="1">
    <citation type="journal article" date="2020" name="mSystems">
        <title>Genome- and Community-Level Interaction Insights into Carbon Utilization and Element Cycling Functions of Hydrothermarchaeota in Hydrothermal Sediment.</title>
        <authorList>
            <person name="Zhou Z."/>
            <person name="Liu Y."/>
            <person name="Xu W."/>
            <person name="Pan J."/>
            <person name="Luo Z.H."/>
            <person name="Li M."/>
        </authorList>
    </citation>
    <scope>NUCLEOTIDE SEQUENCE [LARGE SCALE GENOMIC DNA]</scope>
    <source>
        <strain evidence="8">SpSt-413</strain>
    </source>
</reference>
<keyword evidence="3" id="KW-1003">Cell membrane</keyword>
<evidence type="ECO:0000256" key="1">
    <source>
        <dbReference type="ARBA" id="ARBA00004651"/>
    </source>
</evidence>
<proteinExistence type="inferred from homology"/>
<keyword evidence="6 7" id="KW-0472">Membrane</keyword>
<feature type="transmembrane region" description="Helical" evidence="7">
    <location>
        <begin position="204"/>
        <end position="225"/>
    </location>
</feature>
<evidence type="ECO:0000256" key="2">
    <source>
        <dbReference type="ARBA" id="ARBA00006386"/>
    </source>
</evidence>
<dbReference type="PANTHER" id="PTHR34184">
    <property type="entry name" value="UPF0718 PROTEIN YCGR"/>
    <property type="match status" value="1"/>
</dbReference>
<dbReference type="PANTHER" id="PTHR34184:SF4">
    <property type="entry name" value="UPF0718 PROTEIN YCGR"/>
    <property type="match status" value="1"/>
</dbReference>
<evidence type="ECO:0000256" key="7">
    <source>
        <dbReference type="SAM" id="Phobius"/>
    </source>
</evidence>
<protein>
    <submittedName>
        <fullName evidence="8">Permease</fullName>
    </submittedName>
</protein>
<feature type="transmembrane region" description="Helical" evidence="7">
    <location>
        <begin position="53"/>
        <end position="75"/>
    </location>
</feature>
<evidence type="ECO:0000313" key="8">
    <source>
        <dbReference type="EMBL" id="HGG92393.1"/>
    </source>
</evidence>
<evidence type="ECO:0000256" key="4">
    <source>
        <dbReference type="ARBA" id="ARBA00022692"/>
    </source>
</evidence>
<organism evidence="8">
    <name type="scientific">Fundidesulfovibrio putealis</name>
    <dbReference type="NCBI Taxonomy" id="270496"/>
    <lineage>
        <taxon>Bacteria</taxon>
        <taxon>Pseudomonadati</taxon>
        <taxon>Thermodesulfobacteriota</taxon>
        <taxon>Desulfovibrionia</taxon>
        <taxon>Desulfovibrionales</taxon>
        <taxon>Desulfovibrionaceae</taxon>
        <taxon>Fundidesulfovibrio</taxon>
    </lineage>
</organism>
<comment type="subcellular location">
    <subcellularLocation>
        <location evidence="1">Cell membrane</location>
        <topology evidence="1">Multi-pass membrane protein</topology>
    </subcellularLocation>
</comment>
<accession>A0A7C4EJJ3</accession>
<sequence length="326" mass="34353">MLESLELFSQMLVAILLEAAPFLLLGSLASGLFEVFVPQSVVERMIPRSTLAGIGAGIVLGMVMPCCECGIVPLVRRLLRKGVPAPTAMAFMLAGPVINPVVLASTFVAFQGDLTPTVLRCALVGLIAAVVGFALRKATPGDVLAPDGKPIASACGCTDAPPALFGSLDDRVGLDSIRRPDAEAPQPPLWPRLEHALRHAQADFLAMFRILVLGAMVASAFKVLAPEGLVRLIEQDLLLSVTGMMFLAVTLSLCSQADAFVAASFTGFPLAAKLAFLALGPVLDIKLVLMWNGVFRPRVVRLLILIPVALVFGVLMLLGAAGRVLQ</sequence>
<evidence type="ECO:0000256" key="3">
    <source>
        <dbReference type="ARBA" id="ARBA00022475"/>
    </source>
</evidence>
<dbReference type="InterPro" id="IPR052923">
    <property type="entry name" value="UPF0718"/>
</dbReference>
<dbReference type="EMBL" id="DSRP01000383">
    <property type="protein sequence ID" value="HGG92393.1"/>
    <property type="molecule type" value="Genomic_DNA"/>
</dbReference>
<name>A0A7C4EJJ3_9BACT</name>
<feature type="transmembrane region" description="Helical" evidence="7">
    <location>
        <begin position="12"/>
        <end position="33"/>
    </location>
</feature>
<feature type="transmembrane region" description="Helical" evidence="7">
    <location>
        <begin position="117"/>
        <end position="135"/>
    </location>
</feature>
<keyword evidence="4 7" id="KW-0812">Transmembrane</keyword>
<dbReference type="GO" id="GO:0005886">
    <property type="term" value="C:plasma membrane"/>
    <property type="evidence" value="ECO:0007669"/>
    <property type="project" value="UniProtKB-SubCell"/>
</dbReference>
<feature type="transmembrane region" description="Helical" evidence="7">
    <location>
        <begin position="237"/>
        <end position="254"/>
    </location>
</feature>
<keyword evidence="5 7" id="KW-1133">Transmembrane helix</keyword>
<dbReference type="Pfam" id="PF03773">
    <property type="entry name" value="ArsP_1"/>
    <property type="match status" value="1"/>
</dbReference>
<evidence type="ECO:0000256" key="5">
    <source>
        <dbReference type="ARBA" id="ARBA00022989"/>
    </source>
</evidence>
<gene>
    <name evidence="8" type="ORF">ENR59_05515</name>
</gene>
<dbReference type="AlphaFoldDB" id="A0A7C4EJJ3"/>